<comment type="caution">
    <text evidence="1">The sequence shown here is derived from an EMBL/GenBank/DDBJ whole genome shotgun (WGS) entry which is preliminary data.</text>
</comment>
<dbReference type="InterPro" id="IPR040054">
    <property type="entry name" value="MRPS18B"/>
</dbReference>
<dbReference type="EMBL" id="LSYS01009325">
    <property type="protein sequence ID" value="OPJ67202.1"/>
    <property type="molecule type" value="Genomic_DNA"/>
</dbReference>
<organism evidence="1 2">
    <name type="scientific">Patagioenas fasciata monilis</name>
    <dbReference type="NCBI Taxonomy" id="372326"/>
    <lineage>
        <taxon>Eukaryota</taxon>
        <taxon>Metazoa</taxon>
        <taxon>Chordata</taxon>
        <taxon>Craniata</taxon>
        <taxon>Vertebrata</taxon>
        <taxon>Euteleostomi</taxon>
        <taxon>Archelosauria</taxon>
        <taxon>Archosauria</taxon>
        <taxon>Dinosauria</taxon>
        <taxon>Saurischia</taxon>
        <taxon>Theropoda</taxon>
        <taxon>Coelurosauria</taxon>
        <taxon>Aves</taxon>
        <taxon>Neognathae</taxon>
        <taxon>Neoaves</taxon>
        <taxon>Columbimorphae</taxon>
        <taxon>Columbiformes</taxon>
        <taxon>Columbidae</taxon>
        <taxon>Patagioenas</taxon>
    </lineage>
</organism>
<dbReference type="PANTHER" id="PTHR13329:SF2">
    <property type="entry name" value="SMALL RIBOSOMAL SUBUNIT PROTEIN MS40"/>
    <property type="match status" value="1"/>
</dbReference>
<protein>
    <recommendedName>
        <fullName evidence="3">28S ribosomal protein S18b, mitochondrial</fullName>
    </recommendedName>
</protein>
<evidence type="ECO:0008006" key="3">
    <source>
        <dbReference type="Google" id="ProtNLM"/>
    </source>
</evidence>
<dbReference type="GO" id="GO:0032543">
    <property type="term" value="P:mitochondrial translation"/>
    <property type="evidence" value="ECO:0007669"/>
    <property type="project" value="InterPro"/>
</dbReference>
<dbReference type="GO" id="GO:0005739">
    <property type="term" value="C:mitochondrion"/>
    <property type="evidence" value="ECO:0007669"/>
    <property type="project" value="TreeGrafter"/>
</dbReference>
<dbReference type="STRING" id="372326.A0A1V4J4M2"/>
<gene>
    <name evidence="1" type="ORF">AV530_015363</name>
</gene>
<name>A0A1V4J4M2_PATFA</name>
<evidence type="ECO:0000313" key="1">
    <source>
        <dbReference type="EMBL" id="OPJ67202.1"/>
    </source>
</evidence>
<dbReference type="Proteomes" id="UP000190648">
    <property type="component" value="Unassembled WGS sequence"/>
</dbReference>
<dbReference type="AlphaFoldDB" id="A0A1V4J4M2"/>
<sequence>MKQHKLLTKAVAQAQDHGLLWLHVPYVSPPHDDFSNRHLAVAKTPLGPPLGRPWYPWYERLPPPPAAIARMRRLYKGFLKEETPVGTPPESPQAP</sequence>
<accession>A0A1V4J4M2</accession>
<keyword evidence="2" id="KW-1185">Reference proteome</keyword>
<reference evidence="1 2" key="1">
    <citation type="submission" date="2016-02" db="EMBL/GenBank/DDBJ databases">
        <title>Band-tailed pigeon sequencing and assembly.</title>
        <authorList>
            <person name="Soares A.E."/>
            <person name="Novak B.J."/>
            <person name="Rice E.S."/>
            <person name="O'Connell B."/>
            <person name="Chang D."/>
            <person name="Weber S."/>
            <person name="Shapiro B."/>
        </authorList>
    </citation>
    <scope>NUCLEOTIDE SEQUENCE [LARGE SCALE GENOMIC DNA]</scope>
    <source>
        <strain evidence="1">BTP2013</strain>
        <tissue evidence="1">Blood</tissue>
    </source>
</reference>
<dbReference type="PANTHER" id="PTHR13329">
    <property type="entry name" value="MITOCHONDRIAL RIBOSOMAL PROTEIN S18B"/>
    <property type="match status" value="1"/>
</dbReference>
<proteinExistence type="predicted"/>
<dbReference type="OrthoDB" id="21463at2759"/>
<dbReference type="GO" id="GO:0003735">
    <property type="term" value="F:structural constituent of ribosome"/>
    <property type="evidence" value="ECO:0007669"/>
    <property type="project" value="InterPro"/>
</dbReference>
<evidence type="ECO:0000313" key="2">
    <source>
        <dbReference type="Proteomes" id="UP000190648"/>
    </source>
</evidence>